<gene>
    <name evidence="11" type="primary">xerD</name>
    <name evidence="14" type="ORF">A2008_04835</name>
</gene>
<dbReference type="PROSITE" id="PS51898">
    <property type="entry name" value="TYR_RECOMBINASE"/>
    <property type="match status" value="1"/>
</dbReference>
<dbReference type="NCBIfam" id="NF001399">
    <property type="entry name" value="PRK00283.1"/>
    <property type="match status" value="1"/>
</dbReference>
<feature type="active site" evidence="11">
    <location>
        <position position="146"/>
    </location>
</feature>
<feature type="domain" description="Core-binding (CB)" evidence="13">
    <location>
        <begin position="1"/>
        <end position="85"/>
    </location>
</feature>
<keyword evidence="4 11" id="KW-0963">Cytoplasm</keyword>
<keyword evidence="5 11" id="KW-0132">Cell division</keyword>
<organism evidence="14 15">
    <name type="scientific">Candidatus Wallbacteria bacterium GWC2_49_35</name>
    <dbReference type="NCBI Taxonomy" id="1817813"/>
    <lineage>
        <taxon>Bacteria</taxon>
        <taxon>Candidatus Walliibacteriota</taxon>
    </lineage>
</organism>
<keyword evidence="7 11" id="KW-0229">DNA integration</keyword>
<evidence type="ECO:0000256" key="11">
    <source>
        <dbReference type="HAMAP-Rule" id="MF_01807"/>
    </source>
</evidence>
<evidence type="ECO:0000256" key="5">
    <source>
        <dbReference type="ARBA" id="ARBA00022618"/>
    </source>
</evidence>
<comment type="similarity">
    <text evidence="2 11">Belongs to the 'phage' integrase family. XerD subfamily.</text>
</comment>
<evidence type="ECO:0000256" key="2">
    <source>
        <dbReference type="ARBA" id="ARBA00010450"/>
    </source>
</evidence>
<name>A0A1F7WSH8_9BACT</name>
<comment type="caution">
    <text evidence="14">The sequence shown here is derived from an EMBL/GenBank/DDBJ whole genome shotgun (WGS) entry which is preliminary data.</text>
</comment>
<dbReference type="InterPro" id="IPR013762">
    <property type="entry name" value="Integrase-like_cat_sf"/>
</dbReference>
<feature type="active site" evidence="11">
    <location>
        <position position="242"/>
    </location>
</feature>
<dbReference type="NCBIfam" id="NF040815">
    <property type="entry name" value="recomb_XerA_Arch"/>
    <property type="match status" value="1"/>
</dbReference>
<dbReference type="GO" id="GO:0007059">
    <property type="term" value="P:chromosome segregation"/>
    <property type="evidence" value="ECO:0007669"/>
    <property type="project" value="UniProtKB-UniRule"/>
</dbReference>
<proteinExistence type="inferred from homology"/>
<sequence>MDHLVDNFINYITVEKGLANNTIESYSRDLKQFTDFISGFGILEIAQLTKQNILEFMNHLKQHGKRPTTISRNITTLRNFFRFLVREKVIEIDFSKYFEIPHIYKKLPEVLSITEINNLLDSPDHSTNLGLRDKAMFELLYASGLRVSELLSIESADLNFEMGYIRVLGKGSKERIVPVGSIALEWCRKYINESRPKLIIGSSHTSLMFLNRDGHALSRQGFWKIIKHYAKKAGILKKISPHVIRHSFATHLLENDADLRAVQEMLGHSDISTTQIYTHVSNKMLRDVYKRTHPRSELEDDKK</sequence>
<evidence type="ECO:0000313" key="14">
    <source>
        <dbReference type="EMBL" id="OGM05721.1"/>
    </source>
</evidence>
<dbReference type="CDD" id="cd00798">
    <property type="entry name" value="INT_XerDC_C"/>
    <property type="match status" value="1"/>
</dbReference>
<dbReference type="AlphaFoldDB" id="A0A1F7WSH8"/>
<dbReference type="InterPro" id="IPR010998">
    <property type="entry name" value="Integrase_recombinase_N"/>
</dbReference>
<dbReference type="STRING" id="1817813.A2008_04835"/>
<accession>A0A1F7WSH8</accession>
<dbReference type="GO" id="GO:0003677">
    <property type="term" value="F:DNA binding"/>
    <property type="evidence" value="ECO:0007669"/>
    <property type="project" value="UniProtKB-UniRule"/>
</dbReference>
<keyword evidence="10 11" id="KW-0131">Cell cycle</keyword>
<dbReference type="InterPro" id="IPR044068">
    <property type="entry name" value="CB"/>
</dbReference>
<feature type="active site" evidence="11">
    <location>
        <position position="170"/>
    </location>
</feature>
<evidence type="ECO:0000256" key="8">
    <source>
        <dbReference type="ARBA" id="ARBA00023125"/>
    </source>
</evidence>
<dbReference type="Pfam" id="PF02899">
    <property type="entry name" value="Phage_int_SAM_1"/>
    <property type="match status" value="1"/>
</dbReference>
<dbReference type="HAMAP" id="MF_01807">
    <property type="entry name" value="Recomb_XerD"/>
    <property type="match status" value="1"/>
</dbReference>
<dbReference type="InterPro" id="IPR050090">
    <property type="entry name" value="Tyrosine_recombinase_XerCD"/>
</dbReference>
<dbReference type="HAMAP" id="MF_01808">
    <property type="entry name" value="Recomb_XerC_XerD"/>
    <property type="match status" value="1"/>
</dbReference>
<evidence type="ECO:0000259" key="12">
    <source>
        <dbReference type="PROSITE" id="PS51898"/>
    </source>
</evidence>
<feature type="active site" evidence="11">
    <location>
        <position position="268"/>
    </location>
</feature>
<dbReference type="InterPro" id="IPR011010">
    <property type="entry name" value="DNA_brk_join_enz"/>
</dbReference>
<evidence type="ECO:0000313" key="15">
    <source>
        <dbReference type="Proteomes" id="UP000178735"/>
    </source>
</evidence>
<dbReference type="PROSITE" id="PS51900">
    <property type="entry name" value="CB"/>
    <property type="match status" value="1"/>
</dbReference>
<dbReference type="GO" id="GO:0006313">
    <property type="term" value="P:DNA transposition"/>
    <property type="evidence" value="ECO:0007669"/>
    <property type="project" value="UniProtKB-UniRule"/>
</dbReference>
<feature type="domain" description="Tyr recombinase" evidence="12">
    <location>
        <begin position="106"/>
        <end position="290"/>
    </location>
</feature>
<dbReference type="SUPFAM" id="SSF56349">
    <property type="entry name" value="DNA breaking-rejoining enzymes"/>
    <property type="match status" value="1"/>
</dbReference>
<dbReference type="InterPro" id="IPR023009">
    <property type="entry name" value="Tyrosine_recombinase_XerC/XerD"/>
</dbReference>
<evidence type="ECO:0000256" key="10">
    <source>
        <dbReference type="ARBA" id="ARBA00023306"/>
    </source>
</evidence>
<keyword evidence="6 11" id="KW-0159">Chromosome partition</keyword>
<protein>
    <recommendedName>
        <fullName evidence="3 11">Tyrosine recombinase XerD</fullName>
    </recommendedName>
</protein>
<dbReference type="Gene3D" id="1.10.150.130">
    <property type="match status" value="1"/>
</dbReference>
<evidence type="ECO:0000256" key="7">
    <source>
        <dbReference type="ARBA" id="ARBA00022908"/>
    </source>
</evidence>
<dbReference type="PANTHER" id="PTHR30349:SF81">
    <property type="entry name" value="TYROSINE RECOMBINASE XERC"/>
    <property type="match status" value="1"/>
</dbReference>
<evidence type="ECO:0000256" key="1">
    <source>
        <dbReference type="ARBA" id="ARBA00004496"/>
    </source>
</evidence>
<evidence type="ECO:0000256" key="3">
    <source>
        <dbReference type="ARBA" id="ARBA00015810"/>
    </source>
</evidence>
<dbReference type="InterPro" id="IPR011932">
    <property type="entry name" value="Recomb_XerD"/>
</dbReference>
<dbReference type="InterPro" id="IPR002104">
    <property type="entry name" value="Integrase_catalytic"/>
</dbReference>
<evidence type="ECO:0000259" key="13">
    <source>
        <dbReference type="PROSITE" id="PS51900"/>
    </source>
</evidence>
<comment type="function">
    <text evidence="11">Site-specific tyrosine recombinase, which acts by catalyzing the cutting and rejoining of the recombining DNA molecules. The XerC-XerD complex is essential to convert dimers of the bacterial chromosome into monomers to permit their segregation at cell division. It also contributes to the segregational stability of plasmids.</text>
</comment>
<dbReference type="GO" id="GO:0009037">
    <property type="term" value="F:tyrosine-based site-specific recombinase activity"/>
    <property type="evidence" value="ECO:0007669"/>
    <property type="project" value="UniProtKB-UniRule"/>
</dbReference>
<feature type="active site" description="O-(3'-phospho-DNA)-tyrosine intermediate" evidence="11">
    <location>
        <position position="277"/>
    </location>
</feature>
<evidence type="ECO:0000256" key="9">
    <source>
        <dbReference type="ARBA" id="ARBA00023172"/>
    </source>
</evidence>
<feature type="active site" evidence="11">
    <location>
        <position position="245"/>
    </location>
</feature>
<dbReference type="InterPro" id="IPR004107">
    <property type="entry name" value="Integrase_SAM-like_N"/>
</dbReference>
<comment type="subunit">
    <text evidence="11">Forms a cyclic heterotetrameric complex composed of two molecules of XerC and two molecules of XerD.</text>
</comment>
<keyword evidence="9 11" id="KW-0233">DNA recombination</keyword>
<dbReference type="Pfam" id="PF00589">
    <property type="entry name" value="Phage_integrase"/>
    <property type="match status" value="1"/>
</dbReference>
<dbReference type="GO" id="GO:0005737">
    <property type="term" value="C:cytoplasm"/>
    <property type="evidence" value="ECO:0007669"/>
    <property type="project" value="UniProtKB-SubCell"/>
</dbReference>
<dbReference type="Gene3D" id="1.10.443.10">
    <property type="entry name" value="Intergrase catalytic core"/>
    <property type="match status" value="1"/>
</dbReference>
<dbReference type="GO" id="GO:0051301">
    <property type="term" value="P:cell division"/>
    <property type="evidence" value="ECO:0007669"/>
    <property type="project" value="UniProtKB-KW"/>
</dbReference>
<comment type="subcellular location">
    <subcellularLocation>
        <location evidence="1 11">Cytoplasm</location>
    </subcellularLocation>
</comment>
<dbReference type="EMBL" id="MGFH01000102">
    <property type="protein sequence ID" value="OGM05721.1"/>
    <property type="molecule type" value="Genomic_DNA"/>
</dbReference>
<reference evidence="14 15" key="1">
    <citation type="journal article" date="2016" name="Nat. Commun.">
        <title>Thousands of microbial genomes shed light on interconnected biogeochemical processes in an aquifer system.</title>
        <authorList>
            <person name="Anantharaman K."/>
            <person name="Brown C.T."/>
            <person name="Hug L.A."/>
            <person name="Sharon I."/>
            <person name="Castelle C.J."/>
            <person name="Probst A.J."/>
            <person name="Thomas B.C."/>
            <person name="Singh A."/>
            <person name="Wilkins M.J."/>
            <person name="Karaoz U."/>
            <person name="Brodie E.L."/>
            <person name="Williams K.H."/>
            <person name="Hubbard S.S."/>
            <person name="Banfield J.F."/>
        </authorList>
    </citation>
    <scope>NUCLEOTIDE SEQUENCE [LARGE SCALE GENOMIC DNA]</scope>
</reference>
<dbReference type="NCBIfam" id="TIGR02225">
    <property type="entry name" value="recomb_XerD"/>
    <property type="match status" value="1"/>
</dbReference>
<evidence type="ECO:0000256" key="6">
    <source>
        <dbReference type="ARBA" id="ARBA00022829"/>
    </source>
</evidence>
<keyword evidence="8 11" id="KW-0238">DNA-binding</keyword>
<dbReference type="Proteomes" id="UP000178735">
    <property type="component" value="Unassembled WGS sequence"/>
</dbReference>
<dbReference type="PANTHER" id="PTHR30349">
    <property type="entry name" value="PHAGE INTEGRASE-RELATED"/>
    <property type="match status" value="1"/>
</dbReference>
<evidence type="ECO:0000256" key="4">
    <source>
        <dbReference type="ARBA" id="ARBA00022490"/>
    </source>
</evidence>